<evidence type="ECO:0000259" key="1">
    <source>
        <dbReference type="Pfam" id="PF01243"/>
    </source>
</evidence>
<dbReference type="Gene3D" id="2.30.110.10">
    <property type="entry name" value="Electron Transport, Fmn-binding Protein, Chain A"/>
    <property type="match status" value="1"/>
</dbReference>
<name>A0ABW4JY89_9HYPH</name>
<dbReference type="InterPro" id="IPR012349">
    <property type="entry name" value="Split_barrel_FMN-bd"/>
</dbReference>
<evidence type="ECO:0000313" key="2">
    <source>
        <dbReference type="EMBL" id="MFD1696433.1"/>
    </source>
</evidence>
<accession>A0ABW4JY89</accession>
<dbReference type="EMBL" id="JBHUFA010000004">
    <property type="protein sequence ID" value="MFD1696433.1"/>
    <property type="molecule type" value="Genomic_DNA"/>
</dbReference>
<dbReference type="RefSeq" id="WP_149892692.1">
    <property type="nucleotide sequence ID" value="NZ_JBHUFA010000004.1"/>
</dbReference>
<feature type="domain" description="Pyridoxamine 5'-phosphate oxidase N-terminal" evidence="1">
    <location>
        <begin position="10"/>
        <end position="134"/>
    </location>
</feature>
<gene>
    <name evidence="2" type="ORF">ACFSC7_12965</name>
</gene>
<dbReference type="PANTHER" id="PTHR39336:SF1">
    <property type="entry name" value="PYRIDOXAMINE PHOSPHATE OXIDASE FAMILY PROTEIN (AFU_ORTHOLOGUE AFUA_6G11440)"/>
    <property type="match status" value="1"/>
</dbReference>
<dbReference type="Proteomes" id="UP001597327">
    <property type="component" value="Unassembled WGS sequence"/>
</dbReference>
<dbReference type="InterPro" id="IPR011576">
    <property type="entry name" value="Pyridox_Oxase_N"/>
</dbReference>
<keyword evidence="3" id="KW-1185">Reference proteome</keyword>
<evidence type="ECO:0000313" key="3">
    <source>
        <dbReference type="Proteomes" id="UP001597327"/>
    </source>
</evidence>
<proteinExistence type="predicted"/>
<dbReference type="PANTHER" id="PTHR39336">
    <property type="entry name" value="PYRIDOXAMINE PHOSPHATE OXIDASE FAMILY PROTEIN (AFU_ORTHOLOGUE AFUA_6G11440)"/>
    <property type="match status" value="1"/>
</dbReference>
<reference evidence="3" key="1">
    <citation type="journal article" date="2019" name="Int. J. Syst. Evol. Microbiol.">
        <title>The Global Catalogue of Microorganisms (GCM) 10K type strain sequencing project: providing services to taxonomists for standard genome sequencing and annotation.</title>
        <authorList>
            <consortium name="The Broad Institute Genomics Platform"/>
            <consortium name="The Broad Institute Genome Sequencing Center for Infectious Disease"/>
            <person name="Wu L."/>
            <person name="Ma J."/>
        </authorList>
    </citation>
    <scope>NUCLEOTIDE SEQUENCE [LARGE SCALE GENOMIC DNA]</scope>
    <source>
        <strain evidence="3">JCM 3369</strain>
    </source>
</reference>
<comment type="caution">
    <text evidence="2">The sequence shown here is derived from an EMBL/GenBank/DDBJ whole genome shotgun (WGS) entry which is preliminary data.</text>
</comment>
<dbReference type="Pfam" id="PF01243">
    <property type="entry name" value="PNPOx_N"/>
    <property type="match status" value="1"/>
</dbReference>
<organism evidence="2 3">
    <name type="scientific">Roseibium aestuarii</name>
    <dbReference type="NCBI Taxonomy" id="2600299"/>
    <lineage>
        <taxon>Bacteria</taxon>
        <taxon>Pseudomonadati</taxon>
        <taxon>Pseudomonadota</taxon>
        <taxon>Alphaproteobacteria</taxon>
        <taxon>Hyphomicrobiales</taxon>
        <taxon>Stappiaceae</taxon>
        <taxon>Roseibium</taxon>
    </lineage>
</organism>
<dbReference type="SUPFAM" id="SSF50475">
    <property type="entry name" value="FMN-binding split barrel"/>
    <property type="match status" value="1"/>
</dbReference>
<protein>
    <submittedName>
        <fullName evidence="2">Pyridoxamine 5'-phosphate oxidase family protein</fullName>
    </submittedName>
</protein>
<sequence length="185" mass="20143">MAKQFPALLDQHIDWIGRQHIFFTASAAPTGRVNVSPRPATAFRVLGPNLVAYLDQTGSSNETAAHIRQLNRITLMFCAVEGPPQILRIYGSATALHRGTGDYDALLASGFGGEEPAGARQILRIDVDLVQTSCGYGVPLFDYSGERPSLDNWSKAKTPEELEAYQREKNTVSLDGFATGLFDEA</sequence>